<proteinExistence type="predicted"/>
<sequence length="251" mass="28260">MKHRIDIFLILFSSAFLIVESLVCAEYSQDFTSSNKIDASKHPTLIVYSDECKGCIATIKNGKFKASSVQNSSHFGWNLCETSKLFNCNDQTCCCRGEYCYDRLRNYFASTPPQKLTECIVQRKTSTESGTTNSSYWRNSCSICVAEKHGNAVESRCIEPENLESECLFATELIGENLACTKNLKKCCCRSKNCQEQFEKYFFKHGELGQSLISEPYASTMAKLQSSSTNSLQKLSHVGILLTFIASFWSL</sequence>
<accession>A0A914PG77</accession>
<reference evidence="3" key="1">
    <citation type="submission" date="2022-11" db="UniProtKB">
        <authorList>
            <consortium name="WormBaseParasite"/>
        </authorList>
    </citation>
    <scope>IDENTIFICATION</scope>
</reference>
<evidence type="ECO:0000313" key="2">
    <source>
        <dbReference type="Proteomes" id="UP000887578"/>
    </source>
</evidence>
<name>A0A914PG77_9BILA</name>
<evidence type="ECO:0000313" key="3">
    <source>
        <dbReference type="WBParaSite" id="PDA_v2.g17270.t1"/>
    </source>
</evidence>
<keyword evidence="1" id="KW-0732">Signal</keyword>
<organism evidence="2 3">
    <name type="scientific">Panagrolaimus davidi</name>
    <dbReference type="NCBI Taxonomy" id="227884"/>
    <lineage>
        <taxon>Eukaryota</taxon>
        <taxon>Metazoa</taxon>
        <taxon>Ecdysozoa</taxon>
        <taxon>Nematoda</taxon>
        <taxon>Chromadorea</taxon>
        <taxon>Rhabditida</taxon>
        <taxon>Tylenchina</taxon>
        <taxon>Panagrolaimomorpha</taxon>
        <taxon>Panagrolaimoidea</taxon>
        <taxon>Panagrolaimidae</taxon>
        <taxon>Panagrolaimus</taxon>
    </lineage>
</organism>
<feature type="chain" id="PRO_5037196540" evidence="1">
    <location>
        <begin position="22"/>
        <end position="251"/>
    </location>
</feature>
<dbReference type="AlphaFoldDB" id="A0A914PG77"/>
<keyword evidence="2" id="KW-1185">Reference proteome</keyword>
<evidence type="ECO:0000256" key="1">
    <source>
        <dbReference type="SAM" id="SignalP"/>
    </source>
</evidence>
<feature type="signal peptide" evidence="1">
    <location>
        <begin position="1"/>
        <end position="21"/>
    </location>
</feature>
<protein>
    <submittedName>
        <fullName evidence="3">Uncharacterized protein</fullName>
    </submittedName>
</protein>
<dbReference type="WBParaSite" id="PDA_v2.g17270.t1">
    <property type="protein sequence ID" value="PDA_v2.g17270.t1"/>
    <property type="gene ID" value="PDA_v2.g17270"/>
</dbReference>
<dbReference type="Proteomes" id="UP000887578">
    <property type="component" value="Unplaced"/>
</dbReference>